<dbReference type="Proteomes" id="UP000799429">
    <property type="component" value="Unassembled WGS sequence"/>
</dbReference>
<evidence type="ECO:0000313" key="5">
    <source>
        <dbReference type="Proteomes" id="UP000799429"/>
    </source>
</evidence>
<organism evidence="4 5">
    <name type="scientific">Patellaria atrata CBS 101060</name>
    <dbReference type="NCBI Taxonomy" id="1346257"/>
    <lineage>
        <taxon>Eukaryota</taxon>
        <taxon>Fungi</taxon>
        <taxon>Dikarya</taxon>
        <taxon>Ascomycota</taxon>
        <taxon>Pezizomycotina</taxon>
        <taxon>Dothideomycetes</taxon>
        <taxon>Dothideomycetes incertae sedis</taxon>
        <taxon>Patellariales</taxon>
        <taxon>Patellariaceae</taxon>
        <taxon>Patellaria</taxon>
    </lineage>
</organism>
<feature type="transmembrane region" description="Helical" evidence="2">
    <location>
        <begin position="121"/>
        <end position="145"/>
    </location>
</feature>
<dbReference type="EMBL" id="MU006089">
    <property type="protein sequence ID" value="KAF2843290.1"/>
    <property type="molecule type" value="Genomic_DNA"/>
</dbReference>
<feature type="region of interest" description="Disordered" evidence="1">
    <location>
        <begin position="1"/>
        <end position="55"/>
    </location>
</feature>
<feature type="compositionally biased region" description="Basic and acidic residues" evidence="1">
    <location>
        <begin position="1"/>
        <end position="13"/>
    </location>
</feature>
<dbReference type="PANTHER" id="PTHR38409:SF1">
    <property type="entry name" value="MITOCHONDRIAL ADAPTER PROTEIN MCP1"/>
    <property type="match status" value="1"/>
</dbReference>
<keyword evidence="2" id="KW-0812">Transmembrane</keyword>
<evidence type="ECO:0000259" key="3">
    <source>
        <dbReference type="Pfam" id="PF07950"/>
    </source>
</evidence>
<gene>
    <name evidence="4" type="ORF">M501DRAFT_994171</name>
</gene>
<evidence type="ECO:0000256" key="2">
    <source>
        <dbReference type="SAM" id="Phobius"/>
    </source>
</evidence>
<dbReference type="GO" id="GO:0055088">
    <property type="term" value="P:lipid homeostasis"/>
    <property type="evidence" value="ECO:0007669"/>
    <property type="project" value="InterPro"/>
</dbReference>
<comment type="caution">
    <text evidence="4">The sequence shown here is derived from an EMBL/GenBank/DDBJ whole genome shotgun (WGS) entry which is preliminary data.</text>
</comment>
<dbReference type="InterPro" id="IPR012472">
    <property type="entry name" value="MCP1_TM"/>
</dbReference>
<dbReference type="GO" id="GO:0007005">
    <property type="term" value="P:mitochondrion organization"/>
    <property type="evidence" value="ECO:0007669"/>
    <property type="project" value="TreeGrafter"/>
</dbReference>
<feature type="domain" description="Mitochondrial adapter protein MCP1 transmembrane" evidence="3">
    <location>
        <begin position="183"/>
        <end position="293"/>
    </location>
</feature>
<name>A0A9P4SK34_9PEZI</name>
<feature type="transmembrane region" description="Helical" evidence="2">
    <location>
        <begin position="81"/>
        <end position="101"/>
    </location>
</feature>
<sequence>MDTKTPDTPESEGRYMGLQELEPSPVEDTPLEAEKDSYFPSPPSPSPSPKQPTLLSRATTFGLGDHGPAYYLLRIQKYSSYAFTIFAAFHITNTSLIPLLTQSVQASDSYLLLTRPYYQSFPLEPLIVALPLVAHVGSGLALRLYRRNQSAKRYGAESRSDRRLVAWPKVSGTSALGFALTFLVGGHAFINRVLPLWLEGSSSNIGLEYVSHGFAKHPVVSTLGFSTLVGVAAWHAVWGWAKWLRWNPDQVTEGGGQGQLRKKQRWYTINGISALVTVLWMAGGLGVVGRGGEVGGWMGREYDAMYRRIPVVGHWLS</sequence>
<feature type="compositionally biased region" description="Pro residues" evidence="1">
    <location>
        <begin position="40"/>
        <end position="50"/>
    </location>
</feature>
<feature type="transmembrane region" description="Helical" evidence="2">
    <location>
        <begin position="166"/>
        <end position="190"/>
    </location>
</feature>
<keyword evidence="5" id="KW-1185">Reference proteome</keyword>
<keyword evidence="2" id="KW-1133">Transmembrane helix</keyword>
<reference evidence="4" key="1">
    <citation type="journal article" date="2020" name="Stud. Mycol.">
        <title>101 Dothideomycetes genomes: a test case for predicting lifestyles and emergence of pathogens.</title>
        <authorList>
            <person name="Haridas S."/>
            <person name="Albert R."/>
            <person name="Binder M."/>
            <person name="Bloem J."/>
            <person name="Labutti K."/>
            <person name="Salamov A."/>
            <person name="Andreopoulos B."/>
            <person name="Baker S."/>
            <person name="Barry K."/>
            <person name="Bills G."/>
            <person name="Bluhm B."/>
            <person name="Cannon C."/>
            <person name="Castanera R."/>
            <person name="Culley D."/>
            <person name="Daum C."/>
            <person name="Ezra D."/>
            <person name="Gonzalez J."/>
            <person name="Henrissat B."/>
            <person name="Kuo A."/>
            <person name="Liang C."/>
            <person name="Lipzen A."/>
            <person name="Lutzoni F."/>
            <person name="Magnuson J."/>
            <person name="Mondo S."/>
            <person name="Nolan M."/>
            <person name="Ohm R."/>
            <person name="Pangilinan J."/>
            <person name="Park H.-J."/>
            <person name="Ramirez L."/>
            <person name="Alfaro M."/>
            <person name="Sun H."/>
            <person name="Tritt A."/>
            <person name="Yoshinaga Y."/>
            <person name="Zwiers L.-H."/>
            <person name="Turgeon B."/>
            <person name="Goodwin S."/>
            <person name="Spatafora J."/>
            <person name="Crous P."/>
            <person name="Grigoriev I."/>
        </authorList>
    </citation>
    <scope>NUCLEOTIDE SEQUENCE</scope>
    <source>
        <strain evidence="4">CBS 101060</strain>
    </source>
</reference>
<dbReference type="PANTHER" id="PTHR38409">
    <property type="entry name" value="MDM10-COMPLEMENTING PROTEIN 1"/>
    <property type="match status" value="1"/>
</dbReference>
<dbReference type="AlphaFoldDB" id="A0A9P4SK34"/>
<feature type="transmembrane region" description="Helical" evidence="2">
    <location>
        <begin position="219"/>
        <end position="241"/>
    </location>
</feature>
<dbReference type="OrthoDB" id="10259513at2759"/>
<protein>
    <recommendedName>
        <fullName evidence="3">Mitochondrial adapter protein MCP1 transmembrane domain-containing protein</fullName>
    </recommendedName>
</protein>
<evidence type="ECO:0000313" key="4">
    <source>
        <dbReference type="EMBL" id="KAF2843290.1"/>
    </source>
</evidence>
<dbReference type="GO" id="GO:0005741">
    <property type="term" value="C:mitochondrial outer membrane"/>
    <property type="evidence" value="ECO:0007669"/>
    <property type="project" value="TreeGrafter"/>
</dbReference>
<accession>A0A9P4SK34</accession>
<feature type="transmembrane region" description="Helical" evidence="2">
    <location>
        <begin position="267"/>
        <end position="288"/>
    </location>
</feature>
<proteinExistence type="predicted"/>
<keyword evidence="2" id="KW-0472">Membrane</keyword>
<dbReference type="Pfam" id="PF07950">
    <property type="entry name" value="MCP1_TM"/>
    <property type="match status" value="1"/>
</dbReference>
<dbReference type="InterPro" id="IPR039960">
    <property type="entry name" value="MCP1"/>
</dbReference>
<evidence type="ECO:0000256" key="1">
    <source>
        <dbReference type="SAM" id="MobiDB-lite"/>
    </source>
</evidence>